<evidence type="ECO:0000256" key="3">
    <source>
        <dbReference type="ARBA" id="ARBA00004906"/>
    </source>
</evidence>
<keyword evidence="8 17" id="KW-0863">Zinc-finger</keyword>
<feature type="compositionally biased region" description="Low complexity" evidence="18">
    <location>
        <begin position="837"/>
        <end position="859"/>
    </location>
</feature>
<reference evidence="22" key="1">
    <citation type="submission" date="2020-06" db="EMBL/GenBank/DDBJ databases">
        <authorList>
            <person name="Li T."/>
            <person name="Hu X."/>
            <person name="Zhang T."/>
            <person name="Song X."/>
            <person name="Zhang H."/>
            <person name="Dai N."/>
            <person name="Sheng W."/>
            <person name="Hou X."/>
            <person name="Wei L."/>
        </authorList>
    </citation>
    <scope>NUCLEOTIDE SEQUENCE</scope>
    <source>
        <strain evidence="22">KEN1</strain>
        <tissue evidence="22">Leaf</tissue>
    </source>
</reference>
<dbReference type="Pfam" id="PF13947">
    <property type="entry name" value="GUB_WAK_bind"/>
    <property type="match status" value="5"/>
</dbReference>
<evidence type="ECO:0000256" key="2">
    <source>
        <dbReference type="ARBA" id="ARBA00004167"/>
    </source>
</evidence>
<dbReference type="GO" id="GO:0016020">
    <property type="term" value="C:membrane"/>
    <property type="evidence" value="ECO:0007669"/>
    <property type="project" value="UniProtKB-SubCell"/>
</dbReference>
<sequence>MEILNVICFSFLLFLVTHARNECPSRICGKDAVVIRFPFRLQGQQPQNCGYPGFDLSCSSQISKTILNIPYSGDFWVRDINYLLQEIQLYDPNGCLPSRLLSLNLSSSPFMAAYYKNFTFLSCPTEIVRNQLTTIHCLSNSTTSILATSSINLVKAMNICSIIVTLPIPLSQPVQDDQWLSSNLNADLWLTWNVPSCEDCEAKGGICGIDNSTSEQILCFDNPRTVKAGPLVLLIVAIALAAPAVTCSVGLLFYICMESRRLRRQSANRAAQNSTIAPAQPGTSPAAGLDDSSIETYRKVVLGESRRLPGPNGVTCPICLADYHPSDTIRCIPECEHCFHSDCIDEWLRMQNTCPVCRNSPSPNRVVHSKNHCPTSYCGNNNSLPIRYPFKLQGQQPQNCSYTDLRCSSQGISILNLPYSGDFYVHFIDYESSIIQLYDPGNCLPKRLMTLNLSSSDHLLAFYRQNYTFYSCPSELIELSNLTSIDCLSNSSTATVATHTISRRVMEELYRCSKIVTSSVPVSELDPYGFIGNSNELILAWIALLRLLLVYDTGTAMAVKTGPHKLEAGLSRNSSIQQNMDGIILQVLLILFFPFPVIVHSKNSCPTSSCGSNFLQIKYPFKLQSDQPPKSCHDYIDLRCNRQGQAIINLPSSGDFYVTYVDYYRQTIALSDPGNCLPARLMRNYSLYPLEAVRYENYTYYTCPRKLVMYQFSEIHCLSNSTNATIATSVFSAGYMQAIYGCKPIVSSMIPVSLTEDDYREIPGYLELTWNVSGCKDCEEDGENSGDSRSKWTKFFGSSLFIPSVVILVTFFSVACFLRLTKLMVGSGNTNNPETDSATTTQLSSISTTTPPPQTTREPPSAPPAGVTSGTLWTELQVETCTELLVLGESQGTSLHVCCSICLEEYHIAINRKISGQTLTCGNNTFFIQYPFRLLQEGQNSHHRHRGHSDKFILKCNSQGLAVLNLPFSGDFYVRDIDYFRQKIQLYDPGHCLPGRLMNFSLSFSPFVAVTYQNYTFISCPPESSHNSTVISCLSNSTASVLATSLMSKAEEILELKGCNAIVTLQIPVSSPDQYEYNGFDDDLLLAWDAPSCNGDCKVHAGNDCPSSYCDKNGLAIQFPFWLQGQQPQNCGLPDFNLTCNGQKKAILNIPHSGQFVVSSIYYYVKRVILYDPDNCLPRQLFSLNLSSSPFMAVSYQYYTFFSCPKAQVNSIGAFDCLSNTTTDVLATKYPADVMQFSMCSKIATLPIPVSSYYDYQFPVNLELTWNDTTCKDCGSATGAADTPSPTNQKPVFRVIALSFVIPALVIPALIIGISCCICMMRRDDPQANDSIRTSSGAGSSEMVTMGLDKTTIETYRKITIGESCHIDGPNDVTCAICLADYVPNDTIRVVPGCEHCFHVECIDKWLSMNTKCPVCRTSQVRSNPC</sequence>
<evidence type="ECO:0000259" key="21">
    <source>
        <dbReference type="PROSITE" id="PS50089"/>
    </source>
</evidence>
<name>A0AAW2YHA9_9LAMI</name>
<evidence type="ECO:0000256" key="17">
    <source>
        <dbReference type="PROSITE-ProRule" id="PRU00175"/>
    </source>
</evidence>
<comment type="caution">
    <text evidence="22">The sequence shown here is derived from an EMBL/GenBank/DDBJ whole genome shotgun (WGS) entry which is preliminary data.</text>
</comment>
<evidence type="ECO:0000256" key="5">
    <source>
        <dbReference type="ARBA" id="ARBA00022692"/>
    </source>
</evidence>
<keyword evidence="13" id="KW-0325">Glycoprotein</keyword>
<comment type="catalytic activity">
    <reaction evidence="1">
        <text>S-ubiquitinyl-[E2 ubiquitin-conjugating enzyme]-L-cysteine + [acceptor protein]-L-lysine = [E2 ubiquitin-conjugating enzyme]-L-cysteine + N(6)-ubiquitinyl-[acceptor protein]-L-lysine.</text>
        <dbReference type="EC" id="2.3.2.27"/>
    </reaction>
</comment>
<feature type="chain" id="PRO_5043654846" evidence="20">
    <location>
        <begin position="20"/>
        <end position="1426"/>
    </location>
</feature>
<evidence type="ECO:0000256" key="15">
    <source>
        <dbReference type="ARBA" id="ARBA00047899"/>
    </source>
</evidence>
<dbReference type="GO" id="GO:0030247">
    <property type="term" value="F:polysaccharide binding"/>
    <property type="evidence" value="ECO:0007669"/>
    <property type="project" value="InterPro"/>
</dbReference>
<gene>
    <name evidence="22" type="ORF">Slati_0378700</name>
</gene>
<feature type="domain" description="RING-type" evidence="21">
    <location>
        <begin position="316"/>
        <end position="358"/>
    </location>
</feature>
<keyword evidence="7 20" id="KW-0732">Signal</keyword>
<dbReference type="GO" id="GO:0004674">
    <property type="term" value="F:protein serine/threonine kinase activity"/>
    <property type="evidence" value="ECO:0007669"/>
    <property type="project" value="UniProtKB-EC"/>
</dbReference>
<dbReference type="InterPro" id="IPR032872">
    <property type="entry name" value="WAK_assoc_C"/>
</dbReference>
<evidence type="ECO:0000256" key="6">
    <source>
        <dbReference type="ARBA" id="ARBA00022723"/>
    </source>
</evidence>
<dbReference type="CDD" id="cd16461">
    <property type="entry name" value="RING-H2_EL5-like"/>
    <property type="match status" value="2"/>
</dbReference>
<dbReference type="PANTHER" id="PTHR46279">
    <property type="entry name" value="RING/U-BOX SUPERFAMILY PROTEIN"/>
    <property type="match status" value="1"/>
</dbReference>
<feature type="signal peptide" evidence="20">
    <location>
        <begin position="1"/>
        <end position="19"/>
    </location>
</feature>
<evidence type="ECO:0000256" key="9">
    <source>
        <dbReference type="ARBA" id="ARBA00022786"/>
    </source>
</evidence>
<comment type="catalytic activity">
    <reaction evidence="15">
        <text>L-threonyl-[protein] + ATP = O-phospho-L-threonyl-[protein] + ADP + H(+)</text>
        <dbReference type="Rhea" id="RHEA:46608"/>
        <dbReference type="Rhea" id="RHEA-COMP:11060"/>
        <dbReference type="Rhea" id="RHEA-COMP:11605"/>
        <dbReference type="ChEBI" id="CHEBI:15378"/>
        <dbReference type="ChEBI" id="CHEBI:30013"/>
        <dbReference type="ChEBI" id="CHEBI:30616"/>
        <dbReference type="ChEBI" id="CHEBI:61977"/>
        <dbReference type="ChEBI" id="CHEBI:456216"/>
        <dbReference type="EC" id="2.7.11.1"/>
    </reaction>
</comment>
<evidence type="ECO:0000256" key="14">
    <source>
        <dbReference type="ARBA" id="ARBA00024209"/>
    </source>
</evidence>
<evidence type="ECO:0000256" key="1">
    <source>
        <dbReference type="ARBA" id="ARBA00000900"/>
    </source>
</evidence>
<evidence type="ECO:0000256" key="19">
    <source>
        <dbReference type="SAM" id="Phobius"/>
    </source>
</evidence>
<proteinExistence type="inferred from homology"/>
<dbReference type="PROSITE" id="PS50089">
    <property type="entry name" value="ZF_RING_2"/>
    <property type="match status" value="2"/>
</dbReference>
<dbReference type="PANTHER" id="PTHR46279:SF2">
    <property type="entry name" value="RING-H2 FINGER PROTEIN ATL21A-RELATED"/>
    <property type="match status" value="1"/>
</dbReference>
<keyword evidence="5 19" id="KW-0812">Transmembrane</keyword>
<dbReference type="SUPFAM" id="SSF57850">
    <property type="entry name" value="RING/U-box"/>
    <property type="match status" value="2"/>
</dbReference>
<dbReference type="SMART" id="SM00184">
    <property type="entry name" value="RING"/>
    <property type="match status" value="2"/>
</dbReference>
<feature type="transmembrane region" description="Helical" evidence="19">
    <location>
        <begin position="231"/>
        <end position="256"/>
    </location>
</feature>
<evidence type="ECO:0000256" key="20">
    <source>
        <dbReference type="SAM" id="SignalP"/>
    </source>
</evidence>
<evidence type="ECO:0000256" key="18">
    <source>
        <dbReference type="SAM" id="MobiDB-lite"/>
    </source>
</evidence>
<keyword evidence="4" id="KW-0808">Transferase</keyword>
<evidence type="ECO:0000256" key="12">
    <source>
        <dbReference type="ARBA" id="ARBA00023136"/>
    </source>
</evidence>
<feature type="region of interest" description="Disordered" evidence="18">
    <location>
        <begin position="829"/>
        <end position="869"/>
    </location>
</feature>
<evidence type="ECO:0000256" key="8">
    <source>
        <dbReference type="ARBA" id="ARBA00022771"/>
    </source>
</evidence>
<evidence type="ECO:0000256" key="10">
    <source>
        <dbReference type="ARBA" id="ARBA00022833"/>
    </source>
</evidence>
<comment type="catalytic activity">
    <reaction evidence="16">
        <text>L-seryl-[protein] + ATP = O-phospho-L-seryl-[protein] + ADP + H(+)</text>
        <dbReference type="Rhea" id="RHEA:17989"/>
        <dbReference type="Rhea" id="RHEA-COMP:9863"/>
        <dbReference type="Rhea" id="RHEA-COMP:11604"/>
        <dbReference type="ChEBI" id="CHEBI:15378"/>
        <dbReference type="ChEBI" id="CHEBI:29999"/>
        <dbReference type="ChEBI" id="CHEBI:30616"/>
        <dbReference type="ChEBI" id="CHEBI:83421"/>
        <dbReference type="ChEBI" id="CHEBI:456216"/>
        <dbReference type="EC" id="2.7.11.1"/>
    </reaction>
</comment>
<keyword evidence="9" id="KW-0833">Ubl conjugation pathway</keyword>
<feature type="domain" description="RING-type" evidence="21">
    <location>
        <begin position="1375"/>
        <end position="1417"/>
    </location>
</feature>
<keyword evidence="12 19" id="KW-0472">Membrane</keyword>
<feature type="transmembrane region" description="Helical" evidence="19">
    <location>
        <begin position="795"/>
        <end position="820"/>
    </location>
</feature>
<comment type="similarity">
    <text evidence="14">Belongs to the RING-type zinc finger family. ATL subfamily.</text>
</comment>
<evidence type="ECO:0000256" key="11">
    <source>
        <dbReference type="ARBA" id="ARBA00022989"/>
    </source>
</evidence>
<dbReference type="Pfam" id="PF13639">
    <property type="entry name" value="zf-RING_2"/>
    <property type="match status" value="2"/>
</dbReference>
<dbReference type="EMBL" id="JACGWN010000001">
    <property type="protein sequence ID" value="KAL0464911.1"/>
    <property type="molecule type" value="Genomic_DNA"/>
</dbReference>
<feature type="transmembrane region" description="Helical" evidence="19">
    <location>
        <begin position="579"/>
        <end position="599"/>
    </location>
</feature>
<keyword evidence="10" id="KW-0862">Zinc</keyword>
<feature type="region of interest" description="Disordered" evidence="18">
    <location>
        <begin position="269"/>
        <end position="289"/>
    </location>
</feature>
<dbReference type="GO" id="GO:0008270">
    <property type="term" value="F:zinc ion binding"/>
    <property type="evidence" value="ECO:0007669"/>
    <property type="project" value="UniProtKB-KW"/>
</dbReference>
<organism evidence="22">
    <name type="scientific">Sesamum latifolium</name>
    <dbReference type="NCBI Taxonomy" id="2727402"/>
    <lineage>
        <taxon>Eukaryota</taxon>
        <taxon>Viridiplantae</taxon>
        <taxon>Streptophyta</taxon>
        <taxon>Embryophyta</taxon>
        <taxon>Tracheophyta</taxon>
        <taxon>Spermatophyta</taxon>
        <taxon>Magnoliopsida</taxon>
        <taxon>eudicotyledons</taxon>
        <taxon>Gunneridae</taxon>
        <taxon>Pentapetalae</taxon>
        <taxon>asterids</taxon>
        <taxon>lamiids</taxon>
        <taxon>Lamiales</taxon>
        <taxon>Pedaliaceae</taxon>
        <taxon>Sesamum</taxon>
    </lineage>
</organism>
<comment type="pathway">
    <text evidence="3">Protein modification; protein ubiquitination.</text>
</comment>
<dbReference type="InterPro" id="IPR025287">
    <property type="entry name" value="WAK_GUB"/>
</dbReference>
<feature type="compositionally biased region" description="Polar residues" evidence="18">
    <location>
        <begin position="269"/>
        <end position="283"/>
    </location>
</feature>
<dbReference type="InterPro" id="IPR013083">
    <property type="entry name" value="Znf_RING/FYVE/PHD"/>
</dbReference>
<protein>
    <submittedName>
        <fullName evidence="22">RING-H2 finger protein ATL21A</fullName>
    </submittedName>
</protein>
<evidence type="ECO:0000313" key="22">
    <source>
        <dbReference type="EMBL" id="KAL0464911.1"/>
    </source>
</evidence>
<dbReference type="InterPro" id="IPR046948">
    <property type="entry name" value="ATL20-22-like"/>
</dbReference>
<dbReference type="GO" id="GO:0061630">
    <property type="term" value="F:ubiquitin protein ligase activity"/>
    <property type="evidence" value="ECO:0007669"/>
    <property type="project" value="UniProtKB-EC"/>
</dbReference>
<reference evidence="22" key="2">
    <citation type="journal article" date="2024" name="Plant">
        <title>Genomic evolution and insights into agronomic trait innovations of Sesamum species.</title>
        <authorList>
            <person name="Miao H."/>
            <person name="Wang L."/>
            <person name="Qu L."/>
            <person name="Liu H."/>
            <person name="Sun Y."/>
            <person name="Le M."/>
            <person name="Wang Q."/>
            <person name="Wei S."/>
            <person name="Zheng Y."/>
            <person name="Lin W."/>
            <person name="Duan Y."/>
            <person name="Cao H."/>
            <person name="Xiong S."/>
            <person name="Wang X."/>
            <person name="Wei L."/>
            <person name="Li C."/>
            <person name="Ma Q."/>
            <person name="Ju M."/>
            <person name="Zhao R."/>
            <person name="Li G."/>
            <person name="Mu C."/>
            <person name="Tian Q."/>
            <person name="Mei H."/>
            <person name="Zhang T."/>
            <person name="Gao T."/>
            <person name="Zhang H."/>
        </authorList>
    </citation>
    <scope>NUCLEOTIDE SEQUENCE</scope>
    <source>
        <strain evidence="22">KEN1</strain>
    </source>
</reference>
<evidence type="ECO:0000256" key="7">
    <source>
        <dbReference type="ARBA" id="ARBA00022729"/>
    </source>
</evidence>
<keyword evidence="6" id="KW-0479">Metal-binding</keyword>
<evidence type="ECO:0000256" key="16">
    <source>
        <dbReference type="ARBA" id="ARBA00048679"/>
    </source>
</evidence>
<evidence type="ECO:0000256" key="13">
    <source>
        <dbReference type="ARBA" id="ARBA00023180"/>
    </source>
</evidence>
<accession>A0AAW2YHA9</accession>
<dbReference type="Gene3D" id="3.30.40.10">
    <property type="entry name" value="Zinc/RING finger domain, C3HC4 (zinc finger)"/>
    <property type="match status" value="2"/>
</dbReference>
<feature type="transmembrane region" description="Helical" evidence="19">
    <location>
        <begin position="537"/>
        <end position="559"/>
    </location>
</feature>
<dbReference type="Pfam" id="PF14380">
    <property type="entry name" value="WAK_assoc"/>
    <property type="match status" value="1"/>
</dbReference>
<keyword evidence="11 19" id="KW-1133">Transmembrane helix</keyword>
<comment type="subcellular location">
    <subcellularLocation>
        <location evidence="2">Membrane</location>
        <topology evidence="2">Single-pass membrane protein</topology>
    </subcellularLocation>
</comment>
<evidence type="ECO:0000256" key="4">
    <source>
        <dbReference type="ARBA" id="ARBA00022679"/>
    </source>
</evidence>
<feature type="transmembrane region" description="Helical" evidence="19">
    <location>
        <begin position="1295"/>
        <end position="1321"/>
    </location>
</feature>
<dbReference type="InterPro" id="IPR001841">
    <property type="entry name" value="Znf_RING"/>
</dbReference>